<dbReference type="InterPro" id="IPR057051">
    <property type="entry name" value="PARP14_RPM_1"/>
</dbReference>
<feature type="region of interest" description="Disordered" evidence="8">
    <location>
        <begin position="87"/>
        <end position="138"/>
    </location>
</feature>
<name>A0A8C6L2C9_NOTFU</name>
<evidence type="ECO:0000256" key="2">
    <source>
        <dbReference type="ARBA" id="ARBA00022676"/>
    </source>
</evidence>
<dbReference type="FunFam" id="3.90.228.10:FF:000008">
    <property type="entry name" value="Poly [ADP-ribose] polymerase"/>
    <property type="match status" value="1"/>
</dbReference>
<dbReference type="GO" id="GO:0003714">
    <property type="term" value="F:transcription corepressor activity"/>
    <property type="evidence" value="ECO:0007669"/>
    <property type="project" value="TreeGrafter"/>
</dbReference>
<dbReference type="GeneTree" id="ENSGT00940000154311"/>
<organism evidence="13 14">
    <name type="scientific">Nothobranchius furzeri</name>
    <name type="common">Turquoise killifish</name>
    <dbReference type="NCBI Taxonomy" id="105023"/>
    <lineage>
        <taxon>Eukaryota</taxon>
        <taxon>Metazoa</taxon>
        <taxon>Chordata</taxon>
        <taxon>Craniata</taxon>
        <taxon>Vertebrata</taxon>
        <taxon>Euteleostomi</taxon>
        <taxon>Actinopterygii</taxon>
        <taxon>Neopterygii</taxon>
        <taxon>Teleostei</taxon>
        <taxon>Neoteleostei</taxon>
        <taxon>Acanthomorphata</taxon>
        <taxon>Ovalentaria</taxon>
        <taxon>Atherinomorphae</taxon>
        <taxon>Cyprinodontiformes</taxon>
        <taxon>Nothobranchiidae</taxon>
        <taxon>Nothobranchius</taxon>
    </lineage>
</organism>
<dbReference type="PANTHER" id="PTHR14453">
    <property type="entry name" value="PARP/ZINC FINGER CCCH TYPE DOMAIN CONTAINING PROTEIN"/>
    <property type="match status" value="1"/>
</dbReference>
<dbReference type="InterPro" id="IPR057047">
    <property type="entry name" value="PARP14_KH_5"/>
</dbReference>
<feature type="compositionally biased region" description="Basic and acidic residues" evidence="8">
    <location>
        <begin position="115"/>
        <end position="125"/>
    </location>
</feature>
<evidence type="ECO:0000259" key="11">
    <source>
        <dbReference type="PROSITE" id="PS51154"/>
    </source>
</evidence>
<dbReference type="Pfam" id="PF23251">
    <property type="entry name" value="KH_PARP14_4"/>
    <property type="match status" value="1"/>
</dbReference>
<dbReference type="KEGG" id="nfu:107389379"/>
<evidence type="ECO:0000313" key="14">
    <source>
        <dbReference type="Proteomes" id="UP000694548"/>
    </source>
</evidence>
<dbReference type="GO" id="GO:0010629">
    <property type="term" value="P:negative regulation of gene expression"/>
    <property type="evidence" value="ECO:0007669"/>
    <property type="project" value="TreeGrafter"/>
</dbReference>
<feature type="domain" description="WWE" evidence="9">
    <location>
        <begin position="1516"/>
        <end position="1594"/>
    </location>
</feature>
<dbReference type="Pfam" id="PF23254">
    <property type="entry name" value="KH_PARP14_8"/>
    <property type="match status" value="1"/>
</dbReference>
<dbReference type="Pfam" id="PF23084">
    <property type="entry name" value="KH_PARP14_1"/>
    <property type="match status" value="1"/>
</dbReference>
<dbReference type="PROSITE" id="PS51059">
    <property type="entry name" value="PARP_CATALYTIC"/>
    <property type="match status" value="1"/>
</dbReference>
<dbReference type="Pfam" id="PF01661">
    <property type="entry name" value="Macro"/>
    <property type="match status" value="3"/>
</dbReference>
<keyword evidence="3 7" id="KW-0808">Transferase</keyword>
<dbReference type="Proteomes" id="UP000694548">
    <property type="component" value="Chromosome sgr14"/>
</dbReference>
<dbReference type="GO" id="GO:0003950">
    <property type="term" value="F:NAD+ poly-ADP-ribosyltransferase activity"/>
    <property type="evidence" value="ECO:0007669"/>
    <property type="project" value="UniProtKB-UniRule"/>
</dbReference>
<evidence type="ECO:0000256" key="7">
    <source>
        <dbReference type="RuleBase" id="RU362114"/>
    </source>
</evidence>
<dbReference type="EC" id="2.4.2.-" evidence="7"/>
<evidence type="ECO:0000313" key="12">
    <source>
        <dbReference type="EMBL" id="KAF7215053.1"/>
    </source>
</evidence>
<dbReference type="InterPro" id="IPR012677">
    <property type="entry name" value="Nucleotide-bd_a/b_plait_sf"/>
</dbReference>
<dbReference type="Pfam" id="PF23245">
    <property type="entry name" value="RRM_PARP14_2"/>
    <property type="match status" value="1"/>
</dbReference>
<dbReference type="InterPro" id="IPR057046">
    <property type="entry name" value="PARP14_KH_4"/>
</dbReference>
<dbReference type="InterPro" id="IPR057043">
    <property type="entry name" value="PARP14_KH_2"/>
</dbReference>
<dbReference type="Gene3D" id="3.40.220.10">
    <property type="entry name" value="Leucine Aminopeptidase, subunit E, domain 1"/>
    <property type="match status" value="3"/>
</dbReference>
<dbReference type="Gene3D" id="3.90.228.10">
    <property type="match status" value="1"/>
</dbReference>
<evidence type="ECO:0000256" key="3">
    <source>
        <dbReference type="ARBA" id="ARBA00022679"/>
    </source>
</evidence>
<dbReference type="Pfam" id="PF23222">
    <property type="entry name" value="RRM_PARP14_1"/>
    <property type="match status" value="1"/>
</dbReference>
<dbReference type="CDD" id="cd02903">
    <property type="entry name" value="Macro_BAL-like"/>
    <property type="match status" value="1"/>
</dbReference>
<keyword evidence="14" id="KW-1185">Reference proteome</keyword>
<feature type="domain" description="Macro" evidence="11">
    <location>
        <begin position="778"/>
        <end position="965"/>
    </location>
</feature>
<comment type="similarity">
    <text evidence="6">Belongs to the ARTD/PARP family.</text>
</comment>
<dbReference type="EMBL" id="JAAVVJ010000009">
    <property type="protein sequence ID" value="KAF7215053.1"/>
    <property type="molecule type" value="Genomic_DNA"/>
</dbReference>
<dbReference type="Pfam" id="PF23249">
    <property type="entry name" value="KH_PARP14_3"/>
    <property type="match status" value="1"/>
</dbReference>
<proteinExistence type="inferred from homology"/>
<dbReference type="InterPro" id="IPR004170">
    <property type="entry name" value="WWE_dom"/>
</dbReference>
<protein>
    <recommendedName>
        <fullName evidence="7">Poly [ADP-ribose] polymerase</fullName>
        <shortName evidence="7">PARP</shortName>
        <ecNumber evidence="7">2.4.2.-</ecNumber>
    </recommendedName>
</protein>
<evidence type="ECO:0000256" key="5">
    <source>
        <dbReference type="ARBA" id="ARBA00023242"/>
    </source>
</evidence>
<evidence type="ECO:0000256" key="4">
    <source>
        <dbReference type="ARBA" id="ARBA00023027"/>
    </source>
</evidence>
<dbReference type="GO" id="GO:1990404">
    <property type="term" value="F:NAD+-protein mono-ADP-ribosyltransferase activity"/>
    <property type="evidence" value="ECO:0007669"/>
    <property type="project" value="TreeGrafter"/>
</dbReference>
<dbReference type="Ensembl" id="ENSNFUT00015013526.1">
    <property type="protein sequence ID" value="ENSNFUP00015012881.1"/>
    <property type="gene ID" value="ENSNFUG00015006321.1"/>
</dbReference>
<dbReference type="InterPro" id="IPR052056">
    <property type="entry name" value="Mono-ARTD/PARP"/>
</dbReference>
<dbReference type="Gene3D" id="3.30.70.330">
    <property type="match status" value="2"/>
</dbReference>
<dbReference type="InterPro" id="IPR002589">
    <property type="entry name" value="Macro_dom"/>
</dbReference>
<evidence type="ECO:0000256" key="8">
    <source>
        <dbReference type="SAM" id="MobiDB-lite"/>
    </source>
</evidence>
<dbReference type="SUPFAM" id="SSF56399">
    <property type="entry name" value="ADP-ribosylation"/>
    <property type="match status" value="1"/>
</dbReference>
<dbReference type="InterPro" id="IPR057049">
    <property type="entry name" value="PARP14_KH_8"/>
</dbReference>
<dbReference type="GO" id="GO:0005737">
    <property type="term" value="C:cytoplasm"/>
    <property type="evidence" value="ECO:0007669"/>
    <property type="project" value="TreeGrafter"/>
</dbReference>
<dbReference type="PROSITE" id="PS51154">
    <property type="entry name" value="MACRO"/>
    <property type="match status" value="3"/>
</dbReference>
<reference evidence="13" key="1">
    <citation type="submission" date="2014-08" db="EMBL/GenBank/DDBJ databases">
        <authorList>
            <person name="Senf B."/>
            <person name="Petzold A."/>
            <person name="Downie B.R."/>
            <person name="Koch P."/>
            <person name="Platzer M."/>
        </authorList>
    </citation>
    <scope>NUCLEOTIDE SEQUENCE [LARGE SCALE GENOMIC DNA]</scope>
    <source>
        <strain evidence="13">GRZ</strain>
    </source>
</reference>
<evidence type="ECO:0000313" key="13">
    <source>
        <dbReference type="Ensembl" id="ENSNFUP00015012881.1"/>
    </source>
</evidence>
<dbReference type="InterPro" id="IPR057045">
    <property type="entry name" value="PARP14_KH_3"/>
</dbReference>
<evidence type="ECO:0000259" key="10">
    <source>
        <dbReference type="PROSITE" id="PS51059"/>
    </source>
</evidence>
<dbReference type="InterPro" id="IPR043472">
    <property type="entry name" value="Macro_dom-like"/>
</dbReference>
<dbReference type="SUPFAM" id="SSF52949">
    <property type="entry name" value="Macro domain-like"/>
    <property type="match status" value="3"/>
</dbReference>
<evidence type="ECO:0000256" key="1">
    <source>
        <dbReference type="ARBA" id="ARBA00004123"/>
    </source>
</evidence>
<reference evidence="13" key="3">
    <citation type="submission" date="2025-05" db="UniProtKB">
        <authorList>
            <consortium name="Ensembl"/>
        </authorList>
    </citation>
    <scope>IDENTIFICATION</scope>
</reference>
<dbReference type="SMART" id="SM00506">
    <property type="entry name" value="A1pp"/>
    <property type="match status" value="3"/>
</dbReference>
<dbReference type="GeneID" id="107389379"/>
<dbReference type="Proteomes" id="UP000822369">
    <property type="component" value="Chromosome 9"/>
</dbReference>
<dbReference type="SUPFAM" id="SSF117839">
    <property type="entry name" value="WWE domain"/>
    <property type="match status" value="1"/>
</dbReference>
<evidence type="ECO:0000256" key="6">
    <source>
        <dbReference type="ARBA" id="ARBA00024347"/>
    </source>
</evidence>
<keyword evidence="5" id="KW-0539">Nucleus</keyword>
<reference evidence="12" key="2">
    <citation type="submission" date="2020-03" db="EMBL/GenBank/DDBJ databases">
        <title>Intra-Species Differences in Population Size shape Life History and Genome Evolution.</title>
        <authorList>
            <person name="Willemsen D."/>
            <person name="Cui R."/>
            <person name="Valenzano D.R."/>
        </authorList>
    </citation>
    <scope>NUCLEOTIDE SEQUENCE</scope>
    <source>
        <strain evidence="12">GRZ</strain>
        <tissue evidence="12">Whole</tissue>
    </source>
</reference>
<gene>
    <name evidence="13" type="primary">parp14rs1</name>
    <name evidence="12" type="ORF">G4P62_013242</name>
</gene>
<dbReference type="Pfam" id="PF00644">
    <property type="entry name" value="PARP"/>
    <property type="match status" value="1"/>
</dbReference>
<dbReference type="Pfam" id="PF22005">
    <property type="entry name" value="WWE_1"/>
    <property type="match status" value="1"/>
</dbReference>
<dbReference type="Pfam" id="PF23085">
    <property type="entry name" value="RRM_PARP14_3"/>
    <property type="match status" value="1"/>
</dbReference>
<dbReference type="InterPro" id="IPR037197">
    <property type="entry name" value="WWE_dom_sf"/>
</dbReference>
<keyword evidence="2 7" id="KW-0328">Glycosyltransferase</keyword>
<dbReference type="CDD" id="cd01439">
    <property type="entry name" value="TCCD_inducible_PARP_like"/>
    <property type="match status" value="1"/>
</dbReference>
<dbReference type="InterPro" id="IPR012317">
    <property type="entry name" value="Poly(ADP-ribose)pol_cat_dom"/>
</dbReference>
<dbReference type="Gene3D" id="3.30.720.50">
    <property type="match status" value="1"/>
</dbReference>
<evidence type="ECO:0000259" key="9">
    <source>
        <dbReference type="PROSITE" id="PS50918"/>
    </source>
</evidence>
<dbReference type="GO" id="GO:0070212">
    <property type="term" value="P:protein poly-ADP-ribosylation"/>
    <property type="evidence" value="ECO:0007669"/>
    <property type="project" value="TreeGrafter"/>
</dbReference>
<dbReference type="InterPro" id="IPR057044">
    <property type="entry name" value="PARP14_KH_1"/>
</dbReference>
<feature type="domain" description="Macro" evidence="11">
    <location>
        <begin position="1204"/>
        <end position="1378"/>
    </location>
</feature>
<dbReference type="RefSeq" id="XP_015820987.1">
    <property type="nucleotide sequence ID" value="XM_015965501.3"/>
</dbReference>
<feature type="domain" description="Macro" evidence="11">
    <location>
        <begin position="993"/>
        <end position="1178"/>
    </location>
</feature>
<dbReference type="InterPro" id="IPR054596">
    <property type="entry name" value="PARP14_WWE"/>
</dbReference>
<comment type="subcellular location">
    <subcellularLocation>
        <location evidence="1">Nucleus</location>
    </subcellularLocation>
</comment>
<dbReference type="InterPro" id="IPR057050">
    <property type="entry name" value="RRM_PARP14_2"/>
</dbReference>
<accession>A0A8C6L2C9</accession>
<dbReference type="Pfam" id="PF23248">
    <property type="entry name" value="KH_PARP14_2"/>
    <property type="match status" value="1"/>
</dbReference>
<keyword evidence="4 7" id="KW-0520">NAD</keyword>
<dbReference type="PANTHER" id="PTHR14453:SF89">
    <property type="entry name" value="PROTEIN MONO-ADP-RIBOSYLTRANSFERASE PARP14"/>
    <property type="match status" value="1"/>
</dbReference>
<dbReference type="GO" id="GO:0005634">
    <property type="term" value="C:nucleus"/>
    <property type="evidence" value="ECO:0007669"/>
    <property type="project" value="UniProtKB-SubCell"/>
</dbReference>
<sequence>MADGYAYPLLVELEDNNVSKLKIKLVKYFQSKKSNGGDCEVAHESGSRTAVVRFRREEDQKNVLAKETHHISLETGRVKMTVRLPSEAQNPQEDSPDNDKNSAKVSVINKQPTAAERKPADGFKAEDEDTADGEPCSTSAVIENIPETLNKEYLEMLVENILKDLSSSAASRFTLEIIPDISCAVATFQNEKDKTKFIAKCPQNRMFTRKNLSVRPLEVTTRVLVEGLSNIDTDVLQLYFENKGGEVEDVKLTDAEQSAVITFTNRLAVKKVLERRHNIREEEVKVYPFYESLEAALYGDDTPSPKLPAGISELVEVALLRYLTTNKMAVDVVRRDMAKHFCDVNLVKSAVRLSPVSSLLKEKNAKAIIKEWADTVKSAFAQSMSKFKSLKLPLESEVWNKSEEKIRQTLENEDVVVVPDKATGVLSVAGLVDDVSRLENPLSEILKITELRVQREKSSKTQDIKVLPSIYHILSQDGIQNKLLQVYPELKVSYDKQTMALKVTGFVDEILGASNMINQAMLALRRQNLELGTHLFDMLRDENQEEITDNLLTAYAINAALEISPQRLQLVAVADDDLVAAEDHLKQHLISKEVVVEDSEVLKLPEWQQLVSRLEKANSKSGGRIQINTTHQQVIVSGHKDSVISVSDELDEFLTENAHTEEVVAVRANVIIEYLKSQASWLEIFEGNVCVSLSYAKEAIIVSGPRAAVQSSRVIMEGIVNSVDLDSLKVEKPGVKKFFRSKESMYVSLIKNETDCLVKLVDEVGEEQDGFAFVQVHTPVYQIQTADGVEIAVFKADMCTYPVDAVVSPSNEDLKHSGGLAGALFKAGGPQLQNECDKLISMKGKLKPGESLITDASGQLYCKKVIHTFGPTFDQAKAAKSEAKLKRAVKGSLELAESIGCFSVALPAISRNQGFPLNLCLSTIVNAVKEYCDERYEDSTLKKIHLVDNDDNVILAMESAVKQLFGNQGVSLPQQIPPNRVNKLPPVQPGESDYLCHVKTKEGLDIVLKKGNIEAAKTDVIVNTVFEDLALNKGAVSTAIFNVAGPKLQQLVSDQKSVGIPGDIIVTESCKLKSKQVFHVVAPHMNNDQASAGKILGGIFKDCLDMAENARLASISFPAIGTGNLGFPKDIVASLMLNNISDFSSQTQPKHLKKVAIILYPKDAQTIQEFIKEFMQKFPNASGGLVSKSPSQSTAGSFSKVVSTSGMQEAKMGNVTVQVSSGDITKETTDVIVNSSNEDFSLKSGVSKAILDAAGAAVEVECQNLGSQTNPGMIMTQPGNLKCKKILHLVGQTDPVKINRVVKEALQMCVKHSHTSVSFPAIGTGQGNVQAKQVADAMLDAVIDVLKQNPTSTLTLVRIVIFQQPMLNDFYRSMQEKEASDPKDKVGFWGRVKSFFVGSTETEREEDFVIDEVKMDPACFHICGDSPAKVKDAKQKLLDLISDEQHSHTISDDSILSFSPADRQQIAAIQKKLGVSIKTDNKNGEASIIIEGLNRDVLKAHTEIDRMLKKVKDEQGTKQKVELTSNLVEWQYQRQGLQFHSFDVLTNYQLEQAMENNQPNIKVMIRGQTYTVTLPNGPATDGKKNTLQIRRLDKLKGNDIPDFWDPIPPGTTCLSVPIQAGTPEYTEVQNQFKATCNRSISKIERIQNPTLWKGLQIKKQEMEVRNGHQNNEKRLFHGTSETTVRTINEHGFNRSYAGLNATCYGKGSYFAVTASYSSQDTYSRPNGKGEKFMYLCRVLTGDATLGQQNLIAPPSKQATSSNLYDSVVDQMPNPSMYVVFHDIQAYPEYLITFT</sequence>
<feature type="domain" description="PARP catalytic" evidence="10">
    <location>
        <begin position="1600"/>
        <end position="1794"/>
    </location>
</feature>
<dbReference type="CDD" id="cd02907">
    <property type="entry name" value="Macro_Af1521_BAL-like"/>
    <property type="match status" value="1"/>
</dbReference>
<dbReference type="OrthoDB" id="6133115at2759"/>
<dbReference type="PROSITE" id="PS50918">
    <property type="entry name" value="WWE"/>
    <property type="match status" value="1"/>
</dbReference>
<dbReference type="Pfam" id="PF23252">
    <property type="entry name" value="KH_PARP14_5"/>
    <property type="match status" value="1"/>
</dbReference>